<gene>
    <name evidence="1" type="ORF">TK0001_3209</name>
</gene>
<proteinExistence type="predicted"/>
<organism evidence="1 2">
    <name type="scientific">Methylorubrum extorquens</name>
    <name type="common">Methylobacterium dichloromethanicum</name>
    <name type="synonym">Methylobacterium extorquens</name>
    <dbReference type="NCBI Taxonomy" id="408"/>
    <lineage>
        <taxon>Bacteria</taxon>
        <taxon>Pseudomonadati</taxon>
        <taxon>Pseudomonadota</taxon>
        <taxon>Alphaproteobacteria</taxon>
        <taxon>Hyphomicrobiales</taxon>
        <taxon>Methylobacteriaceae</taxon>
        <taxon>Methylorubrum</taxon>
    </lineage>
</organism>
<sequence>MSFHQSAHPHAGRRVTVASGFFAGTTPKVVDWYDRVTGRPWSASGVEDARTHRFAFRAAYERLPLDQEVVLVYFHRGEGALLHATELGEPAHALASIGGR</sequence>
<dbReference type="EMBL" id="LT962688">
    <property type="protein sequence ID" value="SOR29811.1"/>
    <property type="molecule type" value="Genomic_DNA"/>
</dbReference>
<evidence type="ECO:0000313" key="2">
    <source>
        <dbReference type="Proteomes" id="UP000233769"/>
    </source>
</evidence>
<name>A0A2N9AR25_METEX</name>
<accession>A0A2N9AR25</accession>
<dbReference type="Proteomes" id="UP000233769">
    <property type="component" value="Chromosome tk0001"/>
</dbReference>
<protein>
    <submittedName>
        <fullName evidence="1">Uncharacterized protein</fullName>
    </submittedName>
</protein>
<reference evidence="2" key="1">
    <citation type="submission" date="2017-10" db="EMBL/GenBank/DDBJ databases">
        <authorList>
            <person name="Regsiter A."/>
            <person name="William W."/>
        </authorList>
    </citation>
    <scope>NUCLEOTIDE SEQUENCE [LARGE SCALE GENOMIC DNA]</scope>
</reference>
<dbReference type="AlphaFoldDB" id="A0A2N9AR25"/>
<evidence type="ECO:0000313" key="1">
    <source>
        <dbReference type="EMBL" id="SOR29811.1"/>
    </source>
</evidence>